<protein>
    <submittedName>
        <fullName evidence="1">Histidine phosphatase family protein</fullName>
    </submittedName>
</protein>
<dbReference type="OrthoDB" id="7502553at2"/>
<proteinExistence type="predicted"/>
<dbReference type="InterPro" id="IPR029033">
    <property type="entry name" value="His_PPase_superfam"/>
</dbReference>
<evidence type="ECO:0000313" key="2">
    <source>
        <dbReference type="Proteomes" id="UP000249340"/>
    </source>
</evidence>
<gene>
    <name evidence="1" type="ORF">C7M71_025960</name>
</gene>
<dbReference type="RefSeq" id="WP_114914576.1">
    <property type="nucleotide sequence ID" value="NZ_CP031264.1"/>
</dbReference>
<organism evidence="1 2">
    <name type="scientific">Peterkaempfera bronchialis</name>
    <dbReference type="NCBI Taxonomy" id="2126346"/>
    <lineage>
        <taxon>Bacteria</taxon>
        <taxon>Bacillati</taxon>
        <taxon>Actinomycetota</taxon>
        <taxon>Actinomycetes</taxon>
        <taxon>Kitasatosporales</taxon>
        <taxon>Streptomycetaceae</taxon>
        <taxon>Peterkaempfera</taxon>
    </lineage>
</organism>
<dbReference type="SUPFAM" id="SSF53254">
    <property type="entry name" value="Phosphoglycerate mutase-like"/>
    <property type="match status" value="1"/>
</dbReference>
<dbReference type="KEGG" id="stri:C7M71_025960"/>
<dbReference type="Proteomes" id="UP000249340">
    <property type="component" value="Chromosome"/>
</dbReference>
<name>A0A345T2X8_9ACTN</name>
<dbReference type="AlphaFoldDB" id="A0A345T2X8"/>
<keyword evidence="2" id="KW-1185">Reference proteome</keyword>
<dbReference type="Pfam" id="PF00300">
    <property type="entry name" value="His_Phos_1"/>
    <property type="match status" value="1"/>
</dbReference>
<sequence length="203" mass="20891">MTVRVIFISAAGSAALREARFDDGGPLDAAGLRRARTAAGTLPPARRSYASPTARCRETAEALGLAAEPVPALGGCAMGRWRGRRLDEVMAAEPEAVAGWLSDPSCAPHGGESLLELHTRVAGWLDALPGSGLAGSGQADSGQAGSGRVVVVAEPDVVRAALVHALGAPPQVFWRLDVPPLTATELSGRDGRWNLRCGTPLGS</sequence>
<reference evidence="2" key="1">
    <citation type="submission" date="2018-07" db="EMBL/GenBank/DDBJ databases">
        <title>Streptacidiphilus bronchialis DSM 106435 chromosome.</title>
        <authorList>
            <person name="Batra D."/>
            <person name="Gulvik C.A."/>
        </authorList>
    </citation>
    <scope>NUCLEOTIDE SEQUENCE [LARGE SCALE GENOMIC DNA]</scope>
    <source>
        <strain evidence="2">DSM 106435</strain>
    </source>
</reference>
<accession>A0A345T2X8</accession>
<dbReference type="SMART" id="SM00855">
    <property type="entry name" value="PGAM"/>
    <property type="match status" value="1"/>
</dbReference>
<dbReference type="InterPro" id="IPR013078">
    <property type="entry name" value="His_Pase_superF_clade-1"/>
</dbReference>
<evidence type="ECO:0000313" key="1">
    <source>
        <dbReference type="EMBL" id="AXI80333.1"/>
    </source>
</evidence>
<dbReference type="EMBL" id="CP031264">
    <property type="protein sequence ID" value="AXI80333.1"/>
    <property type="molecule type" value="Genomic_DNA"/>
</dbReference>
<dbReference type="Gene3D" id="3.40.50.1240">
    <property type="entry name" value="Phosphoglycerate mutase-like"/>
    <property type="match status" value="1"/>
</dbReference>